<name>A0A517X070_9PLAN</name>
<sequence>MNMPDIENRLEKIETLLSELIQQKTQKEWYSTAELSELTGRAEFTVREWCRLGRVTAEKESHGRKHEWRVSYEEVQRILNHGPRPLLPRN</sequence>
<dbReference type="Proteomes" id="UP000318384">
    <property type="component" value="Chromosome"/>
</dbReference>
<dbReference type="EMBL" id="CP037422">
    <property type="protein sequence ID" value="QDU10906.1"/>
    <property type="molecule type" value="Genomic_DNA"/>
</dbReference>
<organism evidence="1 2">
    <name type="scientific">Gimesia aquarii</name>
    <dbReference type="NCBI Taxonomy" id="2527964"/>
    <lineage>
        <taxon>Bacteria</taxon>
        <taxon>Pseudomonadati</taxon>
        <taxon>Planctomycetota</taxon>
        <taxon>Planctomycetia</taxon>
        <taxon>Planctomycetales</taxon>
        <taxon>Planctomycetaceae</taxon>
        <taxon>Gimesia</taxon>
    </lineage>
</organism>
<keyword evidence="2" id="KW-1185">Reference proteome</keyword>
<dbReference type="AlphaFoldDB" id="A0A517X070"/>
<protein>
    <submittedName>
        <fullName evidence="1">Uncharacterized protein</fullName>
    </submittedName>
</protein>
<gene>
    <name evidence="1" type="ORF">V202x_43190</name>
</gene>
<reference evidence="1 2" key="1">
    <citation type="submission" date="2019-03" db="EMBL/GenBank/DDBJ databases">
        <title>Deep-cultivation of Planctomycetes and their phenomic and genomic characterization uncovers novel biology.</title>
        <authorList>
            <person name="Wiegand S."/>
            <person name="Jogler M."/>
            <person name="Boedeker C."/>
            <person name="Pinto D."/>
            <person name="Vollmers J."/>
            <person name="Rivas-Marin E."/>
            <person name="Kohn T."/>
            <person name="Peeters S.H."/>
            <person name="Heuer A."/>
            <person name="Rast P."/>
            <person name="Oberbeckmann S."/>
            <person name="Bunk B."/>
            <person name="Jeske O."/>
            <person name="Meyerdierks A."/>
            <person name="Storesund J.E."/>
            <person name="Kallscheuer N."/>
            <person name="Luecker S."/>
            <person name="Lage O.M."/>
            <person name="Pohl T."/>
            <person name="Merkel B.J."/>
            <person name="Hornburger P."/>
            <person name="Mueller R.-W."/>
            <person name="Bruemmer F."/>
            <person name="Labrenz M."/>
            <person name="Spormann A.M."/>
            <person name="Op den Camp H."/>
            <person name="Overmann J."/>
            <person name="Amann R."/>
            <person name="Jetten M.S.M."/>
            <person name="Mascher T."/>
            <person name="Medema M.H."/>
            <person name="Devos D.P."/>
            <person name="Kaster A.-K."/>
            <person name="Ovreas L."/>
            <person name="Rohde M."/>
            <person name="Galperin M.Y."/>
            <person name="Jogler C."/>
        </authorList>
    </citation>
    <scope>NUCLEOTIDE SEQUENCE [LARGE SCALE GENOMIC DNA]</scope>
    <source>
        <strain evidence="1 2">V202</strain>
    </source>
</reference>
<accession>A0A517X070</accession>
<evidence type="ECO:0000313" key="2">
    <source>
        <dbReference type="Proteomes" id="UP000318384"/>
    </source>
</evidence>
<dbReference type="RefSeq" id="WP_197993007.1">
    <property type="nucleotide sequence ID" value="NZ_CP037422.1"/>
</dbReference>
<proteinExistence type="predicted"/>
<evidence type="ECO:0000313" key="1">
    <source>
        <dbReference type="EMBL" id="QDU10906.1"/>
    </source>
</evidence>